<dbReference type="InterPro" id="IPR017900">
    <property type="entry name" value="4Fe4S_Fe_S_CS"/>
</dbReference>
<keyword evidence="4" id="KW-0411">Iron-sulfur</keyword>
<dbReference type="PANTHER" id="PTHR43177:SF9">
    <property type="entry name" value="PROTEIN NRFC"/>
    <property type="match status" value="1"/>
</dbReference>
<gene>
    <name evidence="6" type="ORF">D1639_07860</name>
</gene>
<dbReference type="PROSITE" id="PS00198">
    <property type="entry name" value="4FE4S_FER_1"/>
    <property type="match status" value="1"/>
</dbReference>
<keyword evidence="1" id="KW-0004">4Fe-4S</keyword>
<name>A0A7C9JJK5_9BACT</name>
<evidence type="ECO:0000256" key="2">
    <source>
        <dbReference type="ARBA" id="ARBA00022723"/>
    </source>
</evidence>
<evidence type="ECO:0000259" key="5">
    <source>
        <dbReference type="PROSITE" id="PS51379"/>
    </source>
</evidence>
<keyword evidence="3" id="KW-0408">Iron</keyword>
<dbReference type="InterPro" id="IPR050954">
    <property type="entry name" value="ET_IronSulfur_Cluster-Binding"/>
</dbReference>
<dbReference type="SUPFAM" id="SSF54862">
    <property type="entry name" value="4Fe-4S ferredoxins"/>
    <property type="match status" value="1"/>
</dbReference>
<reference evidence="6" key="1">
    <citation type="submission" date="2018-08" db="EMBL/GenBank/DDBJ databases">
        <title>Murine metabolic-syndrome-specific gut microbial biobank.</title>
        <authorList>
            <person name="Liu C."/>
        </authorList>
    </citation>
    <scope>NUCLEOTIDE SEQUENCE [LARGE SCALE GENOMIC DNA]</scope>
    <source>
        <strain evidence="6">Z82</strain>
    </source>
</reference>
<proteinExistence type="predicted"/>
<protein>
    <submittedName>
        <fullName evidence="6">4Fe-4S dicluster domain-containing protein</fullName>
    </submittedName>
</protein>
<sequence>MALGFFTNNKDCYGCKTCSMACMTTRLSGQTETFLRKVEVILDGQAQAQSFLSLACNHCDEPACMANCPVGAYTKLDNGVVVQNHELCIGCKTCISACPYSAPVFDEASTSTYKCDMCIDRLERGDLPACVEACPGANIEQGDIEALAKAHPDAVREVAGLTASANETKPNVLIAVDPKIA</sequence>
<dbReference type="GO" id="GO:0046872">
    <property type="term" value="F:metal ion binding"/>
    <property type="evidence" value="ECO:0007669"/>
    <property type="project" value="UniProtKB-KW"/>
</dbReference>
<accession>A0A7C9JJK5</accession>
<dbReference type="PANTHER" id="PTHR43177">
    <property type="entry name" value="PROTEIN NRFC"/>
    <property type="match status" value="1"/>
</dbReference>
<comment type="caution">
    <text evidence="6">The sequence shown here is derived from an EMBL/GenBank/DDBJ whole genome shotgun (WGS) entry which is preliminary data.</text>
</comment>
<evidence type="ECO:0000256" key="1">
    <source>
        <dbReference type="ARBA" id="ARBA00022485"/>
    </source>
</evidence>
<dbReference type="InterPro" id="IPR017896">
    <property type="entry name" value="4Fe4S_Fe-S-bd"/>
</dbReference>
<dbReference type="CDD" id="cd16371">
    <property type="entry name" value="DMSOR_beta_like"/>
    <property type="match status" value="1"/>
</dbReference>
<dbReference type="EMBL" id="QWKH01000057">
    <property type="protein sequence ID" value="NBI34942.1"/>
    <property type="molecule type" value="Genomic_DNA"/>
</dbReference>
<evidence type="ECO:0000256" key="3">
    <source>
        <dbReference type="ARBA" id="ARBA00023004"/>
    </source>
</evidence>
<organism evidence="6">
    <name type="scientific">Muribaculaceae bacterium Z82</name>
    <dbReference type="NCBI Taxonomy" id="2304548"/>
    <lineage>
        <taxon>Bacteria</taxon>
        <taxon>Pseudomonadati</taxon>
        <taxon>Bacteroidota</taxon>
        <taxon>Bacteroidia</taxon>
        <taxon>Bacteroidales</taxon>
        <taxon>Muribaculaceae</taxon>
    </lineage>
</organism>
<dbReference type="GO" id="GO:0051539">
    <property type="term" value="F:4 iron, 4 sulfur cluster binding"/>
    <property type="evidence" value="ECO:0007669"/>
    <property type="project" value="UniProtKB-KW"/>
</dbReference>
<dbReference type="Gene3D" id="3.30.70.20">
    <property type="match status" value="2"/>
</dbReference>
<dbReference type="AlphaFoldDB" id="A0A7C9JJK5"/>
<dbReference type="PROSITE" id="PS51379">
    <property type="entry name" value="4FE4S_FER_2"/>
    <property type="match status" value="1"/>
</dbReference>
<feature type="domain" description="4Fe-4S ferredoxin-type" evidence="5">
    <location>
        <begin position="79"/>
        <end position="108"/>
    </location>
</feature>
<evidence type="ECO:0000313" key="6">
    <source>
        <dbReference type="EMBL" id="NBI34942.1"/>
    </source>
</evidence>
<keyword evidence="2" id="KW-0479">Metal-binding</keyword>
<dbReference type="Pfam" id="PF13247">
    <property type="entry name" value="Fer4_11"/>
    <property type="match status" value="1"/>
</dbReference>
<evidence type="ECO:0000256" key="4">
    <source>
        <dbReference type="ARBA" id="ARBA00023014"/>
    </source>
</evidence>